<name>A0A5B0N9W4_PUCGR</name>
<feature type="compositionally biased region" description="Basic and acidic residues" evidence="1">
    <location>
        <begin position="49"/>
        <end position="84"/>
    </location>
</feature>
<dbReference type="EMBL" id="VSWC01000041">
    <property type="protein sequence ID" value="KAA1104700.1"/>
    <property type="molecule type" value="Genomic_DNA"/>
</dbReference>
<organism evidence="2 5">
    <name type="scientific">Puccinia graminis f. sp. tritici</name>
    <dbReference type="NCBI Taxonomy" id="56615"/>
    <lineage>
        <taxon>Eukaryota</taxon>
        <taxon>Fungi</taxon>
        <taxon>Dikarya</taxon>
        <taxon>Basidiomycota</taxon>
        <taxon>Pucciniomycotina</taxon>
        <taxon>Pucciniomycetes</taxon>
        <taxon>Pucciniales</taxon>
        <taxon>Pucciniaceae</taxon>
        <taxon>Puccinia</taxon>
    </lineage>
</organism>
<evidence type="ECO:0000313" key="3">
    <source>
        <dbReference type="EMBL" id="KAA1104700.1"/>
    </source>
</evidence>
<keyword evidence="4" id="KW-1185">Reference proteome</keyword>
<evidence type="ECO:0000313" key="4">
    <source>
        <dbReference type="Proteomes" id="UP000324748"/>
    </source>
</evidence>
<accession>A0A5B0N9W4</accession>
<evidence type="ECO:0000313" key="2">
    <source>
        <dbReference type="EMBL" id="KAA1086067.1"/>
    </source>
</evidence>
<comment type="caution">
    <text evidence="2">The sequence shown here is derived from an EMBL/GenBank/DDBJ whole genome shotgun (WGS) entry which is preliminary data.</text>
</comment>
<feature type="region of interest" description="Disordered" evidence="1">
    <location>
        <begin position="49"/>
        <end position="103"/>
    </location>
</feature>
<dbReference type="Proteomes" id="UP000324748">
    <property type="component" value="Unassembled WGS sequence"/>
</dbReference>
<dbReference type="Proteomes" id="UP000325313">
    <property type="component" value="Unassembled WGS sequence"/>
</dbReference>
<dbReference type="AlphaFoldDB" id="A0A5B0N9W4"/>
<reference evidence="4 5" key="1">
    <citation type="submission" date="2019-05" db="EMBL/GenBank/DDBJ databases">
        <title>Emergence of the Ug99 lineage of the wheat stem rust pathogen through somatic hybridization.</title>
        <authorList>
            <person name="Li F."/>
            <person name="Upadhyaya N.M."/>
            <person name="Sperschneider J."/>
            <person name="Matny O."/>
            <person name="Nguyen-Phuc H."/>
            <person name="Mago R."/>
            <person name="Raley C."/>
            <person name="Miller M.E."/>
            <person name="Silverstein K.A.T."/>
            <person name="Henningsen E."/>
            <person name="Hirsch C.D."/>
            <person name="Visser B."/>
            <person name="Pretorius Z.A."/>
            <person name="Steffenson B.J."/>
            <person name="Schwessinger B."/>
            <person name="Dodds P.N."/>
            <person name="Figueroa M."/>
        </authorList>
    </citation>
    <scope>NUCLEOTIDE SEQUENCE [LARGE SCALE GENOMIC DNA]</scope>
    <source>
        <strain evidence="3">21-0</strain>
        <strain evidence="2 5">Ug99</strain>
    </source>
</reference>
<dbReference type="OrthoDB" id="529205at2759"/>
<sequence>MFPQTLVIRRVAGLHRPASLMTAPARRTFHHGQVVYLPTGQHMAADGEELKSERDKHMKSGNKDWNEKLATHSEAGIRAEKDTRSAAAMQKDTVKDSSSGRNN</sequence>
<protein>
    <submittedName>
        <fullName evidence="2">Uncharacterized protein</fullName>
    </submittedName>
</protein>
<dbReference type="EMBL" id="VDEP01000414">
    <property type="protein sequence ID" value="KAA1086067.1"/>
    <property type="molecule type" value="Genomic_DNA"/>
</dbReference>
<evidence type="ECO:0000313" key="5">
    <source>
        <dbReference type="Proteomes" id="UP000325313"/>
    </source>
</evidence>
<evidence type="ECO:0000256" key="1">
    <source>
        <dbReference type="SAM" id="MobiDB-lite"/>
    </source>
</evidence>
<proteinExistence type="predicted"/>
<gene>
    <name evidence="3" type="ORF">PGT21_030006</name>
    <name evidence="2" type="ORF">PGTUg99_013680</name>
</gene>